<proteinExistence type="predicted"/>
<organism evidence="1 2">
    <name type="scientific">Gordonia bronchialis (strain ATCC 25592 / DSM 43247 / BCRC 13721 / JCM 3198 / KCTC 3076 / NBRC 16047 / NCTC 10667)</name>
    <name type="common">Rhodococcus bronchialis</name>
    <dbReference type="NCBI Taxonomy" id="526226"/>
    <lineage>
        <taxon>Bacteria</taxon>
        <taxon>Bacillati</taxon>
        <taxon>Actinomycetota</taxon>
        <taxon>Actinomycetes</taxon>
        <taxon>Mycobacteriales</taxon>
        <taxon>Gordoniaceae</taxon>
        <taxon>Gordonia</taxon>
    </lineage>
</organism>
<reference evidence="2" key="1">
    <citation type="submission" date="2009-10" db="EMBL/GenBank/DDBJ databases">
        <title>The complete chromosome of Gordonia bronchialis DSM 43247.</title>
        <authorList>
            <consortium name="US DOE Joint Genome Institute (JGI-PGF)"/>
            <person name="Lucas S."/>
            <person name="Copeland A."/>
            <person name="Lapidus A."/>
            <person name="Glavina del Rio T."/>
            <person name="Dalin E."/>
            <person name="Tice H."/>
            <person name="Bruce D."/>
            <person name="Goodwin L."/>
            <person name="Pitluck S."/>
            <person name="Kyrpides N."/>
            <person name="Mavromatis K."/>
            <person name="Ivanova N."/>
            <person name="Ovchinnikova G."/>
            <person name="Saunders E."/>
            <person name="Brettin T."/>
            <person name="Detter J.C."/>
            <person name="Han C."/>
            <person name="Larimer F."/>
            <person name="Land M."/>
            <person name="Hauser L."/>
            <person name="Markowitz V."/>
            <person name="Cheng J.-F."/>
            <person name="Hugenholtz P."/>
            <person name="Woyke T."/>
            <person name="Wu D."/>
            <person name="Jando M."/>
            <person name="Schneider S."/>
            <person name="Goeker M."/>
            <person name="Klenk H.-P."/>
            <person name="Eisen J.A."/>
        </authorList>
    </citation>
    <scope>NUCLEOTIDE SEQUENCE [LARGE SCALE GENOMIC DNA]</scope>
    <source>
        <strain evidence="2">ATCC 25592 / DSM 43247 / BCRC 13721 / JCM 3198 / KCTC 3076 / NBRC 16047 / NCTC 10667</strain>
    </source>
</reference>
<dbReference type="RefSeq" id="WP_012835389.1">
    <property type="nucleotide sequence ID" value="NC_013441.1"/>
</dbReference>
<dbReference type="EMBL" id="CP001802">
    <property type="protein sequence ID" value="ACY22882.1"/>
    <property type="molecule type" value="Genomic_DNA"/>
</dbReference>
<dbReference type="PANTHER" id="PTHR37694">
    <property type="entry name" value="SLR8022 PROTEIN"/>
    <property type="match status" value="1"/>
</dbReference>
<evidence type="ECO:0008006" key="3">
    <source>
        <dbReference type="Google" id="ProtNLM"/>
    </source>
</evidence>
<dbReference type="KEGG" id="gbr:Gbro_3698"/>
<dbReference type="InterPro" id="IPR014710">
    <property type="entry name" value="RmlC-like_jellyroll"/>
</dbReference>
<dbReference type="HOGENOM" id="CLU_141675_1_0_11"/>
<dbReference type="Gene3D" id="2.60.120.10">
    <property type="entry name" value="Jelly Rolls"/>
    <property type="match status" value="1"/>
</dbReference>
<dbReference type="PANTHER" id="PTHR37694:SF1">
    <property type="entry name" value="SLR8022 PROTEIN"/>
    <property type="match status" value="1"/>
</dbReference>
<sequence>MDSTSLPALVDELLSTAHSARSGRAAHTLHGNSHNKLRQTVIALTAGSVLAEHQGPGEATLHVLRGHVTLTAGDQSAVGIDGDVLSVPLERHELSAQHDSAVLLTVVKDGW</sequence>
<dbReference type="SUPFAM" id="SSF51182">
    <property type="entry name" value="RmlC-like cupins"/>
    <property type="match status" value="1"/>
</dbReference>
<dbReference type="OrthoDB" id="5190473at2"/>
<protein>
    <recommendedName>
        <fullName evidence="3">Cupin 2 conserved barrel domain protein</fullName>
    </recommendedName>
</protein>
<dbReference type="InterPro" id="IPR011051">
    <property type="entry name" value="RmlC_Cupin_sf"/>
</dbReference>
<dbReference type="AlphaFoldDB" id="D0L2H9"/>
<evidence type="ECO:0000313" key="1">
    <source>
        <dbReference type="EMBL" id="ACY22882.1"/>
    </source>
</evidence>
<reference evidence="1 2" key="2">
    <citation type="journal article" date="2010" name="Stand. Genomic Sci.">
        <title>Complete genome sequence of Gordonia bronchialis type strain (3410).</title>
        <authorList>
            <person name="Ivanova N."/>
            <person name="Sikorski J."/>
            <person name="Jando M."/>
            <person name="Lapidus A."/>
            <person name="Nolan M."/>
            <person name="Lucas S."/>
            <person name="Del Rio T.G."/>
            <person name="Tice H."/>
            <person name="Copeland A."/>
            <person name="Cheng J.F."/>
            <person name="Chen F."/>
            <person name="Bruce D."/>
            <person name="Goodwin L."/>
            <person name="Pitluck S."/>
            <person name="Mavromatis K."/>
            <person name="Ovchinnikova G."/>
            <person name="Pati A."/>
            <person name="Chen A."/>
            <person name="Palaniappan K."/>
            <person name="Land M."/>
            <person name="Hauser L."/>
            <person name="Chang Y.J."/>
            <person name="Jeffries C.D."/>
            <person name="Chain P."/>
            <person name="Saunders E."/>
            <person name="Han C."/>
            <person name="Detter J.C."/>
            <person name="Brettin T."/>
            <person name="Rohde M."/>
            <person name="Goker M."/>
            <person name="Bristow J."/>
            <person name="Eisen J.A."/>
            <person name="Markowitz V."/>
            <person name="Hugenholtz P."/>
            <person name="Klenk H.P."/>
            <person name="Kyrpides N.C."/>
        </authorList>
    </citation>
    <scope>NUCLEOTIDE SEQUENCE [LARGE SCALE GENOMIC DNA]</scope>
    <source>
        <strain evidence="2">ATCC 25592 / DSM 43247 / BCRC 13721 / JCM 3198 / KCTC 3076 / NBRC 16047 / NCTC 10667</strain>
    </source>
</reference>
<accession>D0L2H9</accession>
<gene>
    <name evidence="1" type="ordered locus">Gbro_3698</name>
</gene>
<dbReference type="Proteomes" id="UP000001219">
    <property type="component" value="Chromosome"/>
</dbReference>
<evidence type="ECO:0000313" key="2">
    <source>
        <dbReference type="Proteomes" id="UP000001219"/>
    </source>
</evidence>
<keyword evidence="2" id="KW-1185">Reference proteome</keyword>
<dbReference type="STRING" id="526226.Gbro_3698"/>
<name>D0L2H9_GORB4</name>
<dbReference type="eggNOG" id="COG1917">
    <property type="taxonomic scope" value="Bacteria"/>
</dbReference>